<dbReference type="EMBL" id="CM024797">
    <property type="protein sequence ID" value="KAG8000221.1"/>
    <property type="molecule type" value="Genomic_DNA"/>
</dbReference>
<gene>
    <name evidence="1" type="ORF">GBF38_002422</name>
</gene>
<dbReference type="Proteomes" id="UP000805704">
    <property type="component" value="Chromosome 9"/>
</dbReference>
<sequence length="32" mass="3260">MDASGTGIGKAQSQEDLAKNGHFCVGNQALNP</sequence>
<organism evidence="1 2">
    <name type="scientific">Nibea albiflora</name>
    <name type="common">Yellow drum</name>
    <name type="synonym">Corvina albiflora</name>
    <dbReference type="NCBI Taxonomy" id="240163"/>
    <lineage>
        <taxon>Eukaryota</taxon>
        <taxon>Metazoa</taxon>
        <taxon>Chordata</taxon>
        <taxon>Craniata</taxon>
        <taxon>Vertebrata</taxon>
        <taxon>Euteleostomi</taxon>
        <taxon>Actinopterygii</taxon>
        <taxon>Neopterygii</taxon>
        <taxon>Teleostei</taxon>
        <taxon>Neoteleostei</taxon>
        <taxon>Acanthomorphata</taxon>
        <taxon>Eupercaria</taxon>
        <taxon>Sciaenidae</taxon>
        <taxon>Nibea</taxon>
    </lineage>
</organism>
<accession>A0ACB7EE25</accession>
<name>A0ACB7EE25_NIBAL</name>
<evidence type="ECO:0000313" key="1">
    <source>
        <dbReference type="EMBL" id="KAG8000221.1"/>
    </source>
</evidence>
<evidence type="ECO:0000313" key="2">
    <source>
        <dbReference type="Proteomes" id="UP000805704"/>
    </source>
</evidence>
<feature type="non-terminal residue" evidence="1">
    <location>
        <position position="32"/>
    </location>
</feature>
<protein>
    <submittedName>
        <fullName evidence="1">Uncharacterized protein</fullName>
    </submittedName>
</protein>
<comment type="caution">
    <text evidence="1">The sequence shown here is derived from an EMBL/GenBank/DDBJ whole genome shotgun (WGS) entry which is preliminary data.</text>
</comment>
<keyword evidence="2" id="KW-1185">Reference proteome</keyword>
<reference evidence="1" key="1">
    <citation type="submission" date="2020-04" db="EMBL/GenBank/DDBJ databases">
        <title>A chromosome-scale assembly and high-density genetic map of the yellow drum (Nibea albiflora) genome.</title>
        <authorList>
            <person name="Xu D."/>
            <person name="Zhang W."/>
            <person name="Chen R."/>
            <person name="Tan P."/>
            <person name="Wang L."/>
            <person name="Song H."/>
            <person name="Tian L."/>
            <person name="Zhu Q."/>
            <person name="Wang B."/>
        </authorList>
    </citation>
    <scope>NUCLEOTIDE SEQUENCE</scope>
    <source>
        <strain evidence="1">ZJHYS-2018</strain>
    </source>
</reference>
<proteinExistence type="predicted"/>